<protein>
    <recommendedName>
        <fullName evidence="1">isoleucine--tRNA ligase</fullName>
        <ecNumber evidence="1">6.1.1.5</ecNumber>
    </recommendedName>
</protein>
<feature type="domain" description="Aminoacyl-tRNA synthetase class Ia" evidence="8">
    <location>
        <begin position="28"/>
        <end position="493"/>
    </location>
</feature>
<dbReference type="EMBL" id="UINC01016189">
    <property type="protein sequence ID" value="SVA67596.1"/>
    <property type="molecule type" value="Genomic_DNA"/>
</dbReference>
<dbReference type="InterPro" id="IPR001412">
    <property type="entry name" value="aa-tRNA-synth_I_CS"/>
</dbReference>
<evidence type="ECO:0000256" key="2">
    <source>
        <dbReference type="ARBA" id="ARBA00022490"/>
    </source>
</evidence>
<evidence type="ECO:0000256" key="4">
    <source>
        <dbReference type="ARBA" id="ARBA00022741"/>
    </source>
</evidence>
<dbReference type="InterPro" id="IPR009008">
    <property type="entry name" value="Val/Leu/Ile-tRNA-synth_edit"/>
</dbReference>
<dbReference type="SUPFAM" id="SSF50677">
    <property type="entry name" value="ValRS/IleRS/LeuRS editing domain"/>
    <property type="match status" value="1"/>
</dbReference>
<evidence type="ECO:0000256" key="5">
    <source>
        <dbReference type="ARBA" id="ARBA00022840"/>
    </source>
</evidence>
<evidence type="ECO:0000259" key="8">
    <source>
        <dbReference type="Pfam" id="PF00133"/>
    </source>
</evidence>
<dbReference type="GO" id="GO:0005829">
    <property type="term" value="C:cytosol"/>
    <property type="evidence" value="ECO:0007669"/>
    <property type="project" value="TreeGrafter"/>
</dbReference>
<organism evidence="9">
    <name type="scientific">marine metagenome</name>
    <dbReference type="NCBI Taxonomy" id="408172"/>
    <lineage>
        <taxon>unclassified sequences</taxon>
        <taxon>metagenomes</taxon>
        <taxon>ecological metagenomes</taxon>
    </lineage>
</organism>
<keyword evidence="5" id="KW-0067">ATP-binding</keyword>
<dbReference type="InterPro" id="IPR050081">
    <property type="entry name" value="Ile-tRNA_ligase"/>
</dbReference>
<keyword evidence="3" id="KW-0436">Ligase</keyword>
<gene>
    <name evidence="9" type="ORF">METZ01_LOCUS120450</name>
</gene>
<keyword evidence="4" id="KW-0547">Nucleotide-binding</keyword>
<evidence type="ECO:0000313" key="9">
    <source>
        <dbReference type="EMBL" id="SVA67596.1"/>
    </source>
</evidence>
<evidence type="ECO:0000256" key="7">
    <source>
        <dbReference type="ARBA" id="ARBA00023146"/>
    </source>
</evidence>
<evidence type="ECO:0000256" key="3">
    <source>
        <dbReference type="ARBA" id="ARBA00022598"/>
    </source>
</evidence>
<dbReference type="SUPFAM" id="SSF52374">
    <property type="entry name" value="Nucleotidylyl transferase"/>
    <property type="match status" value="1"/>
</dbReference>
<evidence type="ECO:0000256" key="6">
    <source>
        <dbReference type="ARBA" id="ARBA00022917"/>
    </source>
</evidence>
<dbReference type="PANTHER" id="PTHR42765">
    <property type="entry name" value="SOLEUCYL-TRNA SYNTHETASE"/>
    <property type="match status" value="1"/>
</dbReference>
<dbReference type="AlphaFoldDB" id="A0A381XS17"/>
<dbReference type="InterPro" id="IPR014729">
    <property type="entry name" value="Rossmann-like_a/b/a_fold"/>
</dbReference>
<dbReference type="EC" id="6.1.1.5" evidence="1"/>
<keyword evidence="7" id="KW-0030">Aminoacyl-tRNA synthetase</keyword>
<dbReference type="GO" id="GO:0002161">
    <property type="term" value="F:aminoacyl-tRNA deacylase activity"/>
    <property type="evidence" value="ECO:0007669"/>
    <property type="project" value="InterPro"/>
</dbReference>
<sequence>MTDYKDTLNLPKTDFPMRANLAQRELGILTRWEEQDLYGQIRREFAGRPRYVLHDGPPYANGNIHLGHALNHVLKDIVIKSRSLSGFDAPYIPGWDCHGLPIEHQVERKLGKVGEKLDANEFRHACRDFALAQVKGQRADLKRLGALADWENPYLTMDPRYEAEQLRAFAKLFSEGNVYRGLKPVHWCTDCCSALAEAEVEYEEKDSSAIDVRFEVLGKEVFLEQMGLDPELSGEDRLSVPIWTTTPWTLPGNQAVALNELLSYSLVRTDVGEGDECLLIASKILNDVLARYGAKKWRVLGVTKGNALEGLGLRHPFYERDVPIVLGEHVTTEAGTGAVHTAPGHGHEDFALGLKYGLPAESPVNGEGKYVAGTPLVEGLHVGSATDHIVSLLKGRHALIHTEILRHSYPHCWRHKTPVIFRATAQWFIGLELGDLRKRSLKAAEAVQWTPTWGGDRIRGMLNDRPDWCISRQRTWGVPITLFIQKESGEPHPDTPALSLKVA</sequence>
<keyword evidence="6" id="KW-0648">Protein biosynthesis</keyword>
<dbReference type="PROSITE" id="PS00178">
    <property type="entry name" value="AA_TRNA_LIGASE_I"/>
    <property type="match status" value="1"/>
</dbReference>
<dbReference type="Gene3D" id="3.90.740.10">
    <property type="entry name" value="Valyl/Leucyl/Isoleucyl-tRNA synthetase, editing domain"/>
    <property type="match status" value="1"/>
</dbReference>
<dbReference type="Gene3D" id="3.40.50.620">
    <property type="entry name" value="HUPs"/>
    <property type="match status" value="2"/>
</dbReference>
<dbReference type="InterPro" id="IPR002301">
    <property type="entry name" value="Ile-tRNA-ligase"/>
</dbReference>
<accession>A0A381XS17</accession>
<dbReference type="PANTHER" id="PTHR42765:SF1">
    <property type="entry name" value="ISOLEUCINE--TRNA LIGASE, MITOCHONDRIAL"/>
    <property type="match status" value="1"/>
</dbReference>
<proteinExistence type="predicted"/>
<dbReference type="FunFam" id="3.40.50.620:FF:000042">
    <property type="entry name" value="Isoleucine--tRNA ligase"/>
    <property type="match status" value="1"/>
</dbReference>
<reference evidence="9" key="1">
    <citation type="submission" date="2018-05" db="EMBL/GenBank/DDBJ databases">
        <authorList>
            <person name="Lanie J.A."/>
            <person name="Ng W.-L."/>
            <person name="Kazmierczak K.M."/>
            <person name="Andrzejewski T.M."/>
            <person name="Davidsen T.M."/>
            <person name="Wayne K.J."/>
            <person name="Tettelin H."/>
            <person name="Glass J.I."/>
            <person name="Rusch D."/>
            <person name="Podicherti R."/>
            <person name="Tsui H.-C.T."/>
            <person name="Winkler M.E."/>
        </authorList>
    </citation>
    <scope>NUCLEOTIDE SEQUENCE</scope>
</reference>
<dbReference type="InterPro" id="IPR002300">
    <property type="entry name" value="aa-tRNA-synth_Ia"/>
</dbReference>
<dbReference type="GO" id="GO:0005524">
    <property type="term" value="F:ATP binding"/>
    <property type="evidence" value="ECO:0007669"/>
    <property type="project" value="UniProtKB-KW"/>
</dbReference>
<dbReference type="GO" id="GO:0006428">
    <property type="term" value="P:isoleucyl-tRNA aminoacylation"/>
    <property type="evidence" value="ECO:0007669"/>
    <property type="project" value="InterPro"/>
</dbReference>
<dbReference type="Pfam" id="PF00133">
    <property type="entry name" value="tRNA-synt_1"/>
    <property type="match status" value="1"/>
</dbReference>
<dbReference type="GO" id="GO:0004822">
    <property type="term" value="F:isoleucine-tRNA ligase activity"/>
    <property type="evidence" value="ECO:0007669"/>
    <property type="project" value="UniProtKB-EC"/>
</dbReference>
<keyword evidence="2" id="KW-0963">Cytoplasm</keyword>
<evidence type="ECO:0000256" key="1">
    <source>
        <dbReference type="ARBA" id="ARBA00013165"/>
    </source>
</evidence>
<name>A0A381XS17_9ZZZZ</name>
<feature type="non-terminal residue" evidence="9">
    <location>
        <position position="503"/>
    </location>
</feature>
<dbReference type="PRINTS" id="PR00984">
    <property type="entry name" value="TRNASYNTHILE"/>
</dbReference>